<evidence type="ECO:0000313" key="2">
    <source>
        <dbReference type="EMBL" id="ONM49247.1"/>
    </source>
</evidence>
<keyword evidence="3" id="KW-1185">Reference proteome</keyword>
<dbReference type="STRING" id="1538463.B0T36_11840"/>
<dbReference type="AlphaFoldDB" id="A0A1V2TI91"/>
<evidence type="ECO:0000313" key="3">
    <source>
        <dbReference type="Proteomes" id="UP000188836"/>
    </source>
</evidence>
<dbReference type="Proteomes" id="UP000188836">
    <property type="component" value="Unassembled WGS sequence"/>
</dbReference>
<dbReference type="EMBL" id="MUMY01000005">
    <property type="protein sequence ID" value="ONM49247.1"/>
    <property type="molecule type" value="Genomic_DNA"/>
</dbReference>
<gene>
    <name evidence="2" type="ORF">B0T46_07580</name>
</gene>
<proteinExistence type="predicted"/>
<reference evidence="2 3" key="1">
    <citation type="journal article" date="2016" name="Antonie Van Leeuwenhoek">
        <title>Nocardia donostiensis sp. nov., isolated from human respiratory specimens.</title>
        <authorList>
            <person name="Ercibengoa M."/>
            <person name="Bell M."/>
            <person name="Marimon J.M."/>
            <person name="Humrighouse B."/>
            <person name="Klenk H.P."/>
            <person name="Potter G."/>
            <person name="Perez-Trallero E."/>
        </authorList>
    </citation>
    <scope>NUCLEOTIDE SEQUENCE [LARGE SCALE GENOMIC DNA]</scope>
    <source>
        <strain evidence="2 3">X1655</strain>
    </source>
</reference>
<sequence>MHAVTGWLLEYLLDRPDGHSRKLPVVVALGPRGTGKTALLRDIEYRCAHVPHAYLDFESREREPREAFGELAFELSKHWKQFGRIAFPRLWLCLLAVGSTLHTRADNRRQALRELRRIVSNGQGIEQGRNGVMDFVQLVDPIGAGLPAWTAPVADGLLRGLGWFDRRRLLAAGPRLPSAQGRLDDVLIDLARWAHDDDEDRADVDAIFCEAFLHDLRRAYSGFNRSRRTLNCVVLLDNVHTMSGQKFLLALQEARRRATGEPDPMAVFASSGNWIPYWSESWHRPGGHRFSDDEGRRSRGHRTGGIRWPAPRKASDIDADWLDNTGTETPWNPWYLLDLSHLSTQDIGDLAVERRMHSIPRVTEFVRGLTAGHPGGTVEILAALSRACDNTPLAGARHILHAALPEAESQEQQDQLTVLDRVRAELLRDFDTAADRRDLVTASAARTVDMLYRPEVLDSPLPNGEGLLEALRNQLWIEETDGAEPELVLNPWLRHILLQELADRDDSDPRDWDTTHILCRNIYENSGREAAARYHDMAIGDLGAVISYLGQPFADRHTEFDVATAGAWLADVDLITSAPIRSSTDIAPIDRVGELVRACGAAPDHPVAWLVASLWISNNPLGDPERSLDHTIESELRQLARGRGRGSVLLYERAERYR</sequence>
<organism evidence="2 3">
    <name type="scientific">Nocardia donostiensis</name>
    <dbReference type="NCBI Taxonomy" id="1538463"/>
    <lineage>
        <taxon>Bacteria</taxon>
        <taxon>Bacillati</taxon>
        <taxon>Actinomycetota</taxon>
        <taxon>Actinomycetes</taxon>
        <taxon>Mycobacteriales</taxon>
        <taxon>Nocardiaceae</taxon>
        <taxon>Nocardia</taxon>
    </lineage>
</organism>
<name>A0A1V2TI91_9NOCA</name>
<comment type="caution">
    <text evidence="2">The sequence shown here is derived from an EMBL/GenBank/DDBJ whole genome shotgun (WGS) entry which is preliminary data.</text>
</comment>
<evidence type="ECO:0000256" key="1">
    <source>
        <dbReference type="SAM" id="MobiDB-lite"/>
    </source>
</evidence>
<accession>A0A1V2TI91</accession>
<protein>
    <submittedName>
        <fullName evidence="2">Uncharacterized protein</fullName>
    </submittedName>
</protein>
<dbReference type="SUPFAM" id="SSF52540">
    <property type="entry name" value="P-loop containing nucleoside triphosphate hydrolases"/>
    <property type="match status" value="1"/>
</dbReference>
<feature type="region of interest" description="Disordered" evidence="1">
    <location>
        <begin position="288"/>
        <end position="309"/>
    </location>
</feature>
<dbReference type="Gene3D" id="3.40.50.300">
    <property type="entry name" value="P-loop containing nucleotide triphosphate hydrolases"/>
    <property type="match status" value="1"/>
</dbReference>
<dbReference type="InterPro" id="IPR027417">
    <property type="entry name" value="P-loop_NTPase"/>
</dbReference>